<organism evidence="1 2">
    <name type="scientific">Chitinophaga barathri</name>
    <dbReference type="NCBI Taxonomy" id="1647451"/>
    <lineage>
        <taxon>Bacteria</taxon>
        <taxon>Pseudomonadati</taxon>
        <taxon>Bacteroidota</taxon>
        <taxon>Chitinophagia</taxon>
        <taxon>Chitinophagales</taxon>
        <taxon>Chitinophagaceae</taxon>
        <taxon>Chitinophaga</taxon>
    </lineage>
</organism>
<comment type="caution">
    <text evidence="1">The sequence shown here is derived from an EMBL/GenBank/DDBJ whole genome shotgun (WGS) entry which is preliminary data.</text>
</comment>
<dbReference type="AlphaFoldDB" id="A0A3N4MC54"/>
<dbReference type="OrthoDB" id="123556at2"/>
<proteinExistence type="predicted"/>
<sequence length="333" mass="38904">MHVYSAYWIGDCVLTNKDEELLLEILYDPIGCNNGNVIQAIPSLYKVNKSAGEKYIRYYLENCKINEGGPLFGLLFDRFQDDSNLHQLLMENSVRFAINNEIESCLLKVFRTSPEEDIFAYFIRRFEYKNNVVNESDYLYYECVPISAHMLLVNKFDVQKSKRLFDIALQWNLNLEENWRIESIARYLIAYLKPSLEITEDIKSIYLQIYSSCKGNFLHVRRLVESISEFHNKTKELICLVSSILEDARSRFANDGGKLKELILRAREAITTSGGKQGTPGKPFPFDIRLKALIEEVLPNYEEHSLTYRILQDSLHYVNRAISRETLFEKDDW</sequence>
<gene>
    <name evidence="1" type="ORF">EG028_20150</name>
</gene>
<evidence type="ECO:0000313" key="2">
    <source>
        <dbReference type="Proteomes" id="UP000279089"/>
    </source>
</evidence>
<evidence type="ECO:0000313" key="1">
    <source>
        <dbReference type="EMBL" id="RPD39436.1"/>
    </source>
</evidence>
<dbReference type="EMBL" id="RMBX01000011">
    <property type="protein sequence ID" value="RPD39436.1"/>
    <property type="molecule type" value="Genomic_DNA"/>
</dbReference>
<dbReference type="Proteomes" id="UP000279089">
    <property type="component" value="Unassembled WGS sequence"/>
</dbReference>
<reference evidence="2" key="1">
    <citation type="submission" date="2018-11" db="EMBL/GenBank/DDBJ databases">
        <title>Chitinophaga lutea sp.nov., isolate from arsenic contaminated soil.</title>
        <authorList>
            <person name="Zong Y."/>
        </authorList>
    </citation>
    <scope>NUCLEOTIDE SEQUENCE [LARGE SCALE GENOMIC DNA]</scope>
    <source>
        <strain evidence="2">YLT18</strain>
    </source>
</reference>
<protein>
    <submittedName>
        <fullName evidence="1">Uncharacterized protein</fullName>
    </submittedName>
</protein>
<keyword evidence="2" id="KW-1185">Reference proteome</keyword>
<dbReference type="RefSeq" id="WP_120518080.1">
    <property type="nucleotide sequence ID" value="NZ_QXZY01000011.1"/>
</dbReference>
<accession>A0A3N4MC54</accession>
<name>A0A3N4MC54_9BACT</name>